<dbReference type="Pfam" id="PF07485">
    <property type="entry name" value="DUF1529"/>
    <property type="match status" value="2"/>
</dbReference>
<organism evidence="3 4">
    <name type="scientific">Sphingobium psychrophilum</name>
    <dbReference type="NCBI Taxonomy" id="2728834"/>
    <lineage>
        <taxon>Bacteria</taxon>
        <taxon>Pseudomonadati</taxon>
        <taxon>Pseudomonadota</taxon>
        <taxon>Alphaproteobacteria</taxon>
        <taxon>Sphingomonadales</taxon>
        <taxon>Sphingomonadaceae</taxon>
        <taxon>Sphingobium</taxon>
    </lineage>
</organism>
<evidence type="ECO:0000313" key="3">
    <source>
        <dbReference type="EMBL" id="NML12512.1"/>
    </source>
</evidence>
<name>A0A7X9WZ00_9SPHN</name>
<keyword evidence="2" id="KW-0732">Signal</keyword>
<accession>A0A7X9WZ00</accession>
<gene>
    <name evidence="3" type="ORF">HHL08_20640</name>
</gene>
<evidence type="ECO:0000256" key="2">
    <source>
        <dbReference type="SAM" id="SignalP"/>
    </source>
</evidence>
<comment type="caution">
    <text evidence="3">The sequence shown here is derived from an EMBL/GenBank/DDBJ whole genome shotgun (WGS) entry which is preliminary data.</text>
</comment>
<evidence type="ECO:0000313" key="4">
    <source>
        <dbReference type="Proteomes" id="UP000519023"/>
    </source>
</evidence>
<sequence>MLSGKFVVHIIGSRAFANAARQSNPRRKALRHLLLPLAALLAGPAVAQTAPQTAPAQANSNRWATVDENLGRGGTTQPDGVRRYAFPRSDLNVQLDGVAIKPALALGSWLAFMPMGEEAMVMGDLVLTHDEVNPVMSKLLTSGFTVTALHNHLLRSSPATMYLHVGGHGDPGEMAKNLRSALAESRTPMTAPAKAADSKLDFDTAAIDGIMGGKGKPNGGVYQFGFPRAEKLSDSGMPAPASMGTATALNFQPTGGGKAAITGDFVLTAAEVDPVLRALRSNGIEVTALHNHMLDDQPRLFFMHFWANDDARKLARGLRAALDKTNIVRPAG</sequence>
<dbReference type="Proteomes" id="UP000519023">
    <property type="component" value="Unassembled WGS sequence"/>
</dbReference>
<feature type="region of interest" description="Disordered" evidence="1">
    <location>
        <begin position="51"/>
        <end position="79"/>
    </location>
</feature>
<dbReference type="AlphaFoldDB" id="A0A7X9WZ00"/>
<proteinExistence type="predicted"/>
<evidence type="ECO:0000256" key="1">
    <source>
        <dbReference type="SAM" id="MobiDB-lite"/>
    </source>
</evidence>
<feature type="signal peptide" evidence="2">
    <location>
        <begin position="1"/>
        <end position="47"/>
    </location>
</feature>
<dbReference type="EMBL" id="JABBFV010000021">
    <property type="protein sequence ID" value="NML12512.1"/>
    <property type="molecule type" value="Genomic_DNA"/>
</dbReference>
<feature type="chain" id="PRO_5031473219" evidence="2">
    <location>
        <begin position="48"/>
        <end position="332"/>
    </location>
</feature>
<reference evidence="3 4" key="1">
    <citation type="submission" date="2020-04" db="EMBL/GenBank/DDBJ databases">
        <title>Sphingobium sp. AR-3-1 isolated from Arctic soil.</title>
        <authorList>
            <person name="Dahal R.H."/>
            <person name="Chaudhary D.K."/>
        </authorList>
    </citation>
    <scope>NUCLEOTIDE SEQUENCE [LARGE SCALE GENOMIC DNA]</scope>
    <source>
        <strain evidence="3 4">AR-3-1</strain>
    </source>
</reference>
<dbReference type="InterPro" id="IPR011094">
    <property type="entry name" value="Uncharacterised_LppY/LpqO"/>
</dbReference>
<protein>
    <submittedName>
        <fullName evidence="3">DUF1259 domain-containing protein</fullName>
    </submittedName>
</protein>
<keyword evidence="4" id="KW-1185">Reference proteome</keyword>